<evidence type="ECO:0000313" key="2">
    <source>
        <dbReference type="EMBL" id="KAA1053851.1"/>
    </source>
</evidence>
<sequence>MAALPGFRCGCLPLGLRRSRTTSRWYEVVAERGTSSAALLFQGVRRRPARVVNYGPVLGAQATAFAELCPRGALRVDGPAGRRHRARPARRELDRHGGWRGQCFALDARLSVVRRGLGLLQPRKDAVDVQLGPGRGSRVAQVCAERSHRVGRIHGNDVLVALATNGRSSSARSDPTNASLITRRRCFGPCGRQQGGLRGRLSATRKHGPHKQDGCVDG</sequence>
<reference evidence="2 3" key="1">
    <citation type="submission" date="2019-07" db="EMBL/GenBank/DDBJ databases">
        <title>Genome sequencing of the stress-tolerant strain Azospirillum brasilense Az19.</title>
        <authorList>
            <person name="Maroniche G.A."/>
            <person name="Garcia J.E."/>
            <person name="Pagnussat L."/>
            <person name="Amenta M."/>
            <person name="Creus C.M."/>
        </authorList>
    </citation>
    <scope>NUCLEOTIDE SEQUENCE [LARGE SCALE GENOMIC DNA]</scope>
    <source>
        <strain evidence="2 3">Az19</strain>
    </source>
</reference>
<organism evidence="2 3">
    <name type="scientific">Azospirillum argentinense</name>
    <dbReference type="NCBI Taxonomy" id="2970906"/>
    <lineage>
        <taxon>Bacteria</taxon>
        <taxon>Pseudomonadati</taxon>
        <taxon>Pseudomonadota</taxon>
        <taxon>Alphaproteobacteria</taxon>
        <taxon>Rhodospirillales</taxon>
        <taxon>Azospirillaceae</taxon>
        <taxon>Azospirillum</taxon>
    </lineage>
</organism>
<evidence type="ECO:0000256" key="1">
    <source>
        <dbReference type="SAM" id="MobiDB-lite"/>
    </source>
</evidence>
<dbReference type="EMBL" id="VEWN01000013">
    <property type="protein sequence ID" value="KAA1053851.1"/>
    <property type="molecule type" value="Genomic_DNA"/>
</dbReference>
<evidence type="ECO:0000313" key="3">
    <source>
        <dbReference type="Proteomes" id="UP000325333"/>
    </source>
</evidence>
<proteinExistence type="predicted"/>
<accession>A0A5B0KPM4</accession>
<protein>
    <submittedName>
        <fullName evidence="2">Uncharacterized protein</fullName>
    </submittedName>
</protein>
<feature type="region of interest" description="Disordered" evidence="1">
    <location>
        <begin position="191"/>
        <end position="218"/>
    </location>
</feature>
<name>A0A5B0KPM4_9PROT</name>
<dbReference type="Proteomes" id="UP000325333">
    <property type="component" value="Unassembled WGS sequence"/>
</dbReference>
<comment type="caution">
    <text evidence="2">The sequence shown here is derived from an EMBL/GenBank/DDBJ whole genome shotgun (WGS) entry which is preliminary data.</text>
</comment>
<dbReference type="AlphaFoldDB" id="A0A5B0KPM4"/>
<gene>
    <name evidence="2" type="ORF">FH063_002433</name>
</gene>